<dbReference type="RefSeq" id="WP_114899174.1">
    <property type="nucleotide sequence ID" value="NZ_CP031222.1"/>
</dbReference>
<gene>
    <name evidence="2" type="ORF">HYN46_09565</name>
</gene>
<feature type="transmembrane region" description="Helical" evidence="1">
    <location>
        <begin position="45"/>
        <end position="64"/>
    </location>
</feature>
<dbReference type="EMBL" id="CP031222">
    <property type="protein sequence ID" value="AXI03064.1"/>
    <property type="molecule type" value="Genomic_DNA"/>
</dbReference>
<dbReference type="AlphaFoldDB" id="A0A345P705"/>
<organism evidence="2 3">
    <name type="scientific">Aquirhabdus parva</name>
    <dbReference type="NCBI Taxonomy" id="2283318"/>
    <lineage>
        <taxon>Bacteria</taxon>
        <taxon>Pseudomonadati</taxon>
        <taxon>Pseudomonadota</taxon>
        <taxon>Gammaproteobacteria</taxon>
        <taxon>Moraxellales</taxon>
        <taxon>Moraxellaceae</taxon>
        <taxon>Aquirhabdus</taxon>
    </lineage>
</organism>
<evidence type="ECO:0000256" key="1">
    <source>
        <dbReference type="SAM" id="Phobius"/>
    </source>
</evidence>
<evidence type="ECO:0000313" key="3">
    <source>
        <dbReference type="Proteomes" id="UP000253940"/>
    </source>
</evidence>
<proteinExistence type="predicted"/>
<keyword evidence="1" id="KW-1133">Transmembrane helix</keyword>
<reference evidence="2 3" key="1">
    <citation type="submission" date="2018-07" db="EMBL/GenBank/DDBJ databases">
        <title>Genome sequencing of Moraxellaceae gen. HYN0046.</title>
        <authorList>
            <person name="Kim M."/>
            <person name="Yi H."/>
        </authorList>
    </citation>
    <scope>NUCLEOTIDE SEQUENCE [LARGE SCALE GENOMIC DNA]</scope>
    <source>
        <strain evidence="2 3">HYN0046</strain>
    </source>
</reference>
<sequence length="84" mass="8433">MDKSEVVEVQEVKTVNKSARLGNALAIGTAAALPMFAHADAIDVSAGVAVLGTAVAAIALVGAAKIAPQATLAVWGYVKQAFGR</sequence>
<accession>A0A345P705</accession>
<dbReference type="KEGG" id="mbah:HYN46_09565"/>
<keyword evidence="1" id="KW-0812">Transmembrane</keyword>
<feature type="transmembrane region" description="Helical" evidence="1">
    <location>
        <begin position="21"/>
        <end position="39"/>
    </location>
</feature>
<evidence type="ECO:0000313" key="2">
    <source>
        <dbReference type="EMBL" id="AXI03064.1"/>
    </source>
</evidence>
<keyword evidence="3" id="KW-1185">Reference proteome</keyword>
<protein>
    <submittedName>
        <fullName evidence="2">Uncharacterized protein</fullName>
    </submittedName>
</protein>
<name>A0A345P705_9GAMM</name>
<keyword evidence="1" id="KW-0472">Membrane</keyword>
<dbReference type="Proteomes" id="UP000253940">
    <property type="component" value="Chromosome"/>
</dbReference>